<dbReference type="InterPro" id="IPR002912">
    <property type="entry name" value="ACT_dom"/>
</dbReference>
<dbReference type="FunFam" id="3.10.20.30:FF:000002">
    <property type="entry name" value="GTP pyrophosphokinase (RelA/SpoT)"/>
    <property type="match status" value="1"/>
</dbReference>
<comment type="similarity">
    <text evidence="1">Belongs to the relA/spoT family.</text>
</comment>
<keyword evidence="5" id="KW-0418">Kinase</keyword>
<dbReference type="SUPFAM" id="SSF55021">
    <property type="entry name" value="ACT-like"/>
    <property type="match status" value="1"/>
</dbReference>
<dbReference type="RefSeq" id="WP_072428814.1">
    <property type="nucleotide sequence ID" value="NZ_FPKR01000008.1"/>
</dbReference>
<dbReference type="STRING" id="1121279.SAMN02745887_02308"/>
<evidence type="ECO:0000313" key="5">
    <source>
        <dbReference type="EMBL" id="SFZ77271.1"/>
    </source>
</evidence>
<dbReference type="Pfam" id="PF19296">
    <property type="entry name" value="RelA_AH_RIS"/>
    <property type="match status" value="1"/>
</dbReference>
<keyword evidence="5" id="KW-0808">Transferase</keyword>
<dbReference type="Pfam" id="PF04607">
    <property type="entry name" value="RelA_SpoT"/>
    <property type="match status" value="1"/>
</dbReference>
<dbReference type="FunFam" id="3.30.460.10:FF:000001">
    <property type="entry name" value="GTP pyrophosphokinase RelA"/>
    <property type="match status" value="1"/>
</dbReference>
<feature type="domain" description="HD" evidence="3">
    <location>
        <begin position="62"/>
        <end position="161"/>
    </location>
</feature>
<dbReference type="InterPro" id="IPR045865">
    <property type="entry name" value="ACT-like_dom_sf"/>
</dbReference>
<dbReference type="Pfam" id="PF13328">
    <property type="entry name" value="HD_4"/>
    <property type="match status" value="1"/>
</dbReference>
<accession>A0A1K2HKG3</accession>
<dbReference type="PROSITE" id="PS51880">
    <property type="entry name" value="TGS"/>
    <property type="match status" value="1"/>
</dbReference>
<reference evidence="5 6" key="1">
    <citation type="submission" date="2016-11" db="EMBL/GenBank/DDBJ databases">
        <authorList>
            <person name="Jaros S."/>
            <person name="Januszkiewicz K."/>
            <person name="Wedrychowicz H."/>
        </authorList>
    </citation>
    <scope>NUCLEOTIDE SEQUENCE [LARGE SCALE GENOMIC DNA]</scope>
    <source>
        <strain evidence="5 6">DSM 18899</strain>
    </source>
</reference>
<dbReference type="EMBL" id="FPKR01000008">
    <property type="protein sequence ID" value="SFZ77271.1"/>
    <property type="molecule type" value="Genomic_DNA"/>
</dbReference>
<organism evidence="5 6">
    <name type="scientific">Chitinimonas taiwanensis DSM 18899</name>
    <dbReference type="NCBI Taxonomy" id="1121279"/>
    <lineage>
        <taxon>Bacteria</taxon>
        <taxon>Pseudomonadati</taxon>
        <taxon>Pseudomonadota</taxon>
        <taxon>Betaproteobacteria</taxon>
        <taxon>Neisseriales</taxon>
        <taxon>Chitinibacteraceae</taxon>
        <taxon>Chitinimonas</taxon>
    </lineage>
</organism>
<dbReference type="GO" id="GO:0015969">
    <property type="term" value="P:guanosine tetraphosphate metabolic process"/>
    <property type="evidence" value="ECO:0007669"/>
    <property type="project" value="InterPro"/>
</dbReference>
<dbReference type="GO" id="GO:0008728">
    <property type="term" value="F:GTP diphosphokinase activity"/>
    <property type="evidence" value="ECO:0007669"/>
    <property type="project" value="TreeGrafter"/>
</dbReference>
<sequence length="729" mass="81607">MLDAAELPVPAAYATQVAHDANALLAKVSGYLKPEDLPLLEAAFKFSAECHKSQLRKSGEPYITHPLAVADILADHHLDAQALMAAFLHDTMEDTGVTKLELTERFGKPIAELVDGLSKLEKLEFQSKEEAQAENFRKMLMAMARDVRVILVKLADRLHNMRTLDHMREDKQRRIAAETLEIYAPIANRIGLHAIYQELEDWSFKYLHPMRYEVLGKALKAARGNRREVVSKILDAIKHKLHEAKVEATVYGREKHLASIYRKMQEKHLSFSEVLDIYGFRVIVKDVPTCYLALGTLHGLYKPRPGTFKDYIAIPKPNGYQSLHTALSGPYGTPIEVQIRTHDMHKVAQAGVASHWMYKSGDDGVSDVQQKTHQWLQSLLEIQSMSGDSVEFLEHIKVDLFPGEVYVFTPKGKILTLPQGATAVDFAYAVHSDIGNRCIAVRINYDLMPLRTQLKTGDQVEIITATTARPNPNWLNFVVTGKARSHIRHFLKTMRYEEAVALGDRLLNQAVRALMNQAADIPLDAWERYVKENAPSRQDEILADIGLGKRLGVVVAQRLLTLAGLLSEGETHAGPILIRGTEGVAVQFSRCCNPIPGDPIIGIIKQGQGLVIHTHDCPQVVGRHSKFDPDKLLEVEWDVPAGKLFDVQIKVLAMHERGVLAQIAAAISEAAANIENVRMDNEAEGDRYTEISFTVQVENRQHLARVMQSLRSLERVVRIHRLKGQNGHA</sequence>
<dbReference type="InterPro" id="IPR003607">
    <property type="entry name" value="HD/PDEase_dom"/>
</dbReference>
<dbReference type="InterPro" id="IPR043519">
    <property type="entry name" value="NT_sf"/>
</dbReference>
<dbReference type="SUPFAM" id="SSF81271">
    <property type="entry name" value="TGS-like"/>
    <property type="match status" value="1"/>
</dbReference>
<dbReference type="InterPro" id="IPR004811">
    <property type="entry name" value="RelA/Spo_fam"/>
</dbReference>
<dbReference type="Pfam" id="PF02824">
    <property type="entry name" value="TGS"/>
    <property type="match status" value="1"/>
</dbReference>
<dbReference type="InterPro" id="IPR045600">
    <property type="entry name" value="RelA/SpoT_AH_RIS"/>
</dbReference>
<dbReference type="CDD" id="cd01668">
    <property type="entry name" value="TGS_RSH"/>
    <property type="match status" value="1"/>
</dbReference>
<comment type="function">
    <text evidence="1">In eubacteria ppGpp (guanosine 3'-diphosphate 5'-diphosphate) is a mediator of the stringent response that coordinates a variety of cellular activities in response to changes in nutritional abundance.</text>
</comment>
<dbReference type="InterPro" id="IPR033655">
    <property type="entry name" value="TGS_RelA/SpoT"/>
</dbReference>
<dbReference type="PANTHER" id="PTHR21262:SF36">
    <property type="entry name" value="BIFUNCTIONAL (P)PPGPP SYNTHASE_HYDROLASE SPOT"/>
    <property type="match status" value="1"/>
</dbReference>
<dbReference type="InterPro" id="IPR007685">
    <property type="entry name" value="RelA_SpoT"/>
</dbReference>
<evidence type="ECO:0000259" key="4">
    <source>
        <dbReference type="PROSITE" id="PS51880"/>
    </source>
</evidence>
<dbReference type="Gene3D" id="3.30.70.260">
    <property type="match status" value="1"/>
</dbReference>
<evidence type="ECO:0000256" key="1">
    <source>
        <dbReference type="RuleBase" id="RU003847"/>
    </source>
</evidence>
<gene>
    <name evidence="5" type="ORF">SAMN02745887_02308</name>
</gene>
<evidence type="ECO:0000259" key="3">
    <source>
        <dbReference type="PROSITE" id="PS51831"/>
    </source>
</evidence>
<feature type="domain" description="ACT" evidence="2">
    <location>
        <begin position="648"/>
        <end position="724"/>
    </location>
</feature>
<dbReference type="SMART" id="SM00471">
    <property type="entry name" value="HDc"/>
    <property type="match status" value="1"/>
</dbReference>
<dbReference type="GO" id="GO:0008893">
    <property type="term" value="F:guanosine-3',5'-bis(diphosphate) 3'-diphosphatase activity"/>
    <property type="evidence" value="ECO:0007669"/>
    <property type="project" value="TreeGrafter"/>
</dbReference>
<dbReference type="InterPro" id="IPR004095">
    <property type="entry name" value="TGS"/>
</dbReference>
<dbReference type="Gene3D" id="3.10.20.30">
    <property type="match status" value="1"/>
</dbReference>
<dbReference type="PANTHER" id="PTHR21262">
    <property type="entry name" value="GUANOSINE-3',5'-BIS DIPHOSPHATE 3'-PYROPHOSPHOHYDROLASE"/>
    <property type="match status" value="1"/>
</dbReference>
<name>A0A1K2HKG3_9NEIS</name>
<dbReference type="PROSITE" id="PS51831">
    <property type="entry name" value="HD"/>
    <property type="match status" value="1"/>
</dbReference>
<dbReference type="GO" id="GO:0042594">
    <property type="term" value="P:response to starvation"/>
    <property type="evidence" value="ECO:0007669"/>
    <property type="project" value="TreeGrafter"/>
</dbReference>
<protein>
    <submittedName>
        <fullName evidence="5">GTP pyrophosphokinase</fullName>
    </submittedName>
</protein>
<keyword evidence="6" id="KW-1185">Reference proteome</keyword>
<dbReference type="NCBIfam" id="TIGR00691">
    <property type="entry name" value="spoT_relA"/>
    <property type="match status" value="1"/>
</dbReference>
<evidence type="ECO:0000313" key="6">
    <source>
        <dbReference type="Proteomes" id="UP000186513"/>
    </source>
</evidence>
<feature type="domain" description="TGS" evidence="4">
    <location>
        <begin position="403"/>
        <end position="464"/>
    </location>
</feature>
<dbReference type="SMART" id="SM00954">
    <property type="entry name" value="RelA_SpoT"/>
    <property type="match status" value="1"/>
</dbReference>
<dbReference type="InterPro" id="IPR006674">
    <property type="entry name" value="HD_domain"/>
</dbReference>
<dbReference type="Gene3D" id="1.10.3210.10">
    <property type="entry name" value="Hypothetical protein af1432"/>
    <property type="match status" value="1"/>
</dbReference>
<dbReference type="GO" id="GO:0015949">
    <property type="term" value="P:nucleobase-containing small molecule interconversion"/>
    <property type="evidence" value="ECO:0007669"/>
    <property type="project" value="UniProtKB-ARBA"/>
</dbReference>
<evidence type="ECO:0000259" key="2">
    <source>
        <dbReference type="PROSITE" id="PS51671"/>
    </source>
</evidence>
<dbReference type="InterPro" id="IPR012675">
    <property type="entry name" value="Beta-grasp_dom_sf"/>
</dbReference>
<dbReference type="CDD" id="cd00077">
    <property type="entry name" value="HDc"/>
    <property type="match status" value="1"/>
</dbReference>
<dbReference type="GO" id="GO:0016301">
    <property type="term" value="F:kinase activity"/>
    <property type="evidence" value="ECO:0007669"/>
    <property type="project" value="UniProtKB-KW"/>
</dbReference>
<dbReference type="GO" id="GO:0005886">
    <property type="term" value="C:plasma membrane"/>
    <property type="evidence" value="ECO:0007669"/>
    <property type="project" value="TreeGrafter"/>
</dbReference>
<proteinExistence type="inferred from homology"/>
<dbReference type="FunFam" id="1.10.3210.10:FF:000001">
    <property type="entry name" value="GTP pyrophosphokinase RelA"/>
    <property type="match status" value="1"/>
</dbReference>
<dbReference type="OrthoDB" id="9805041at2"/>
<dbReference type="PROSITE" id="PS51671">
    <property type="entry name" value="ACT"/>
    <property type="match status" value="1"/>
</dbReference>
<dbReference type="SUPFAM" id="SSF81301">
    <property type="entry name" value="Nucleotidyltransferase"/>
    <property type="match status" value="1"/>
</dbReference>
<dbReference type="Pfam" id="PF13291">
    <property type="entry name" value="ACT_4"/>
    <property type="match status" value="1"/>
</dbReference>
<dbReference type="CDD" id="cd05399">
    <property type="entry name" value="NT_Rel-Spo_like"/>
    <property type="match status" value="1"/>
</dbReference>
<dbReference type="AlphaFoldDB" id="A0A1K2HKG3"/>
<dbReference type="InterPro" id="IPR012676">
    <property type="entry name" value="TGS-like"/>
</dbReference>
<dbReference type="SUPFAM" id="SSF109604">
    <property type="entry name" value="HD-domain/PDEase-like"/>
    <property type="match status" value="1"/>
</dbReference>
<dbReference type="Gene3D" id="3.30.460.10">
    <property type="entry name" value="Beta Polymerase, domain 2"/>
    <property type="match status" value="1"/>
</dbReference>
<dbReference type="Proteomes" id="UP000186513">
    <property type="component" value="Unassembled WGS sequence"/>
</dbReference>